<dbReference type="InterPro" id="IPR014973">
    <property type="entry name" value="DUF1835"/>
</dbReference>
<accession>A0AA43UBC6</accession>
<feature type="domain" description="DUF3658" evidence="2">
    <location>
        <begin position="158"/>
        <end position="251"/>
    </location>
</feature>
<keyword evidence="4" id="KW-1185">Reference proteome</keyword>
<dbReference type="Proteomes" id="UP001168575">
    <property type="component" value="Unassembled WGS sequence"/>
</dbReference>
<gene>
    <name evidence="3" type="ORF">Q3982_07655</name>
</gene>
<name>A0AA43UBC6_9ACTN</name>
<dbReference type="EMBL" id="JAUMVS010000204">
    <property type="protein sequence ID" value="MDO4842532.1"/>
    <property type="molecule type" value="Genomic_DNA"/>
</dbReference>
<dbReference type="Pfam" id="PF12395">
    <property type="entry name" value="DUF3658"/>
    <property type="match status" value="1"/>
</dbReference>
<sequence>MIDICFSETLAAFLEEFKPSINSEGVLFLGLHLNYGRLDCDIFEEQAKREAETLVYCYDGVTKEELHEEYEDLLSENIDAQEALERCFKENKDMRLWLSNNASDRCGLFWFCNFAKNYSNRVFTVVCPGYSYNIPDHRPYEVRNWAFIEPEYFPYYAKQLHPLENDEMLAYSETWQRMVKENAELRILIDDTIVGVEEDFFDPTILGFVTREPQTQYSIMGKMLGKWQGGCDAAFISKRIEHLIDSDIIKVCTEDVDEEDCYWHRTIALK</sequence>
<dbReference type="InterPro" id="IPR022123">
    <property type="entry name" value="DUF3658"/>
</dbReference>
<evidence type="ECO:0000313" key="4">
    <source>
        <dbReference type="Proteomes" id="UP001168575"/>
    </source>
</evidence>
<organism evidence="3 4">
    <name type="scientific">Phoenicibacter congonensis</name>
    <dbReference type="NCBI Taxonomy" id="1944646"/>
    <lineage>
        <taxon>Bacteria</taxon>
        <taxon>Bacillati</taxon>
        <taxon>Actinomycetota</taxon>
        <taxon>Coriobacteriia</taxon>
        <taxon>Eggerthellales</taxon>
        <taxon>Eggerthellaceae</taxon>
        <taxon>Phoenicibacter</taxon>
    </lineage>
</organism>
<comment type="caution">
    <text evidence="3">The sequence shown here is derived from an EMBL/GenBank/DDBJ whole genome shotgun (WGS) entry which is preliminary data.</text>
</comment>
<reference evidence="3" key="1">
    <citation type="submission" date="2023-07" db="EMBL/GenBank/DDBJ databases">
        <title>Between Cages and Wild: Unraveling the Impact of Captivity on Animal Microbiomes and Antimicrobial Resistance.</title>
        <authorList>
            <person name="Schmartz G.P."/>
            <person name="Rehner J."/>
            <person name="Schuff M.J."/>
            <person name="Becker S.L."/>
            <person name="Kravczyk M."/>
            <person name="Gurevich A."/>
            <person name="Francke R."/>
            <person name="Mueller R."/>
            <person name="Keller V."/>
            <person name="Keller A."/>
        </authorList>
    </citation>
    <scope>NUCLEOTIDE SEQUENCE</scope>
    <source>
        <strain evidence="3">S12M_St_49</strain>
    </source>
</reference>
<dbReference type="Pfam" id="PF08874">
    <property type="entry name" value="DUF1835"/>
    <property type="match status" value="1"/>
</dbReference>
<evidence type="ECO:0000259" key="1">
    <source>
        <dbReference type="Pfam" id="PF08874"/>
    </source>
</evidence>
<protein>
    <submittedName>
        <fullName evidence="3">DUF3658 domain-containing protein</fullName>
    </submittedName>
</protein>
<proteinExistence type="predicted"/>
<dbReference type="AlphaFoldDB" id="A0AA43UBC6"/>
<feature type="domain" description="DUF1835" evidence="1">
    <location>
        <begin position="2"/>
        <end position="125"/>
    </location>
</feature>
<evidence type="ECO:0000313" key="3">
    <source>
        <dbReference type="EMBL" id="MDO4842532.1"/>
    </source>
</evidence>
<evidence type="ECO:0000259" key="2">
    <source>
        <dbReference type="Pfam" id="PF12395"/>
    </source>
</evidence>